<organism evidence="2 3">
    <name type="scientific">Amphibalanus amphitrite</name>
    <name type="common">Striped barnacle</name>
    <name type="synonym">Balanus amphitrite</name>
    <dbReference type="NCBI Taxonomy" id="1232801"/>
    <lineage>
        <taxon>Eukaryota</taxon>
        <taxon>Metazoa</taxon>
        <taxon>Ecdysozoa</taxon>
        <taxon>Arthropoda</taxon>
        <taxon>Crustacea</taxon>
        <taxon>Multicrustacea</taxon>
        <taxon>Cirripedia</taxon>
        <taxon>Thoracica</taxon>
        <taxon>Thoracicalcarea</taxon>
        <taxon>Balanomorpha</taxon>
        <taxon>Balanoidea</taxon>
        <taxon>Balanidae</taxon>
        <taxon>Amphibalaninae</taxon>
        <taxon>Amphibalanus</taxon>
    </lineage>
</organism>
<dbReference type="AlphaFoldDB" id="A0A6A4WGD1"/>
<evidence type="ECO:0000313" key="3">
    <source>
        <dbReference type="Proteomes" id="UP000440578"/>
    </source>
</evidence>
<keyword evidence="3" id="KW-1185">Reference proteome</keyword>
<feature type="region of interest" description="Disordered" evidence="1">
    <location>
        <begin position="1"/>
        <end position="76"/>
    </location>
</feature>
<protein>
    <submittedName>
        <fullName evidence="2">Uncharacterized protein</fullName>
    </submittedName>
</protein>
<sequence>MAETFVARARGPAMDPSEVETFDPATGPGRSEFEPVPEKPRTKWREVADPRTVHSLDPDVYSTKKSKRDTLPTGGARAATAVTLRPRLAAAATDE</sequence>
<evidence type="ECO:0000256" key="1">
    <source>
        <dbReference type="SAM" id="MobiDB-lite"/>
    </source>
</evidence>
<dbReference type="Proteomes" id="UP000440578">
    <property type="component" value="Unassembled WGS sequence"/>
</dbReference>
<evidence type="ECO:0000313" key="2">
    <source>
        <dbReference type="EMBL" id="KAF0301088.1"/>
    </source>
</evidence>
<feature type="compositionally biased region" description="Basic and acidic residues" evidence="1">
    <location>
        <begin position="31"/>
        <end position="57"/>
    </location>
</feature>
<proteinExistence type="predicted"/>
<reference evidence="2 3" key="1">
    <citation type="submission" date="2019-07" db="EMBL/GenBank/DDBJ databases">
        <title>Draft genome assembly of a fouling barnacle, Amphibalanus amphitrite (Darwin, 1854): The first reference genome for Thecostraca.</title>
        <authorList>
            <person name="Kim W."/>
        </authorList>
    </citation>
    <scope>NUCLEOTIDE SEQUENCE [LARGE SCALE GENOMIC DNA]</scope>
    <source>
        <strain evidence="2">SNU_AA5</strain>
        <tissue evidence="2">Soma without cirri and trophi</tissue>
    </source>
</reference>
<name>A0A6A4WGD1_AMPAM</name>
<accession>A0A6A4WGD1</accession>
<dbReference type="EMBL" id="VIIS01001200">
    <property type="protein sequence ID" value="KAF0301088.1"/>
    <property type="molecule type" value="Genomic_DNA"/>
</dbReference>
<gene>
    <name evidence="2" type="ORF">FJT64_026577</name>
</gene>
<comment type="caution">
    <text evidence="2">The sequence shown here is derived from an EMBL/GenBank/DDBJ whole genome shotgun (WGS) entry which is preliminary data.</text>
</comment>
<dbReference type="OrthoDB" id="6114058at2759"/>